<evidence type="ECO:0000313" key="1">
    <source>
        <dbReference type="EMBL" id="MCG7939441.1"/>
    </source>
</evidence>
<proteinExistence type="predicted"/>
<organism evidence="1 2">
    <name type="scientific">Candidatus Thiodiazotropha lotti</name>
    <dbReference type="NCBI Taxonomy" id="2792787"/>
    <lineage>
        <taxon>Bacteria</taxon>
        <taxon>Pseudomonadati</taxon>
        <taxon>Pseudomonadota</taxon>
        <taxon>Gammaproteobacteria</taxon>
        <taxon>Chromatiales</taxon>
        <taxon>Sedimenticolaceae</taxon>
        <taxon>Candidatus Thiodiazotropha</taxon>
    </lineage>
</organism>
<accession>A0A9E4K4H7</accession>
<comment type="caution">
    <text evidence="1">The sequence shown here is derived from an EMBL/GenBank/DDBJ whole genome shotgun (WGS) entry which is preliminary data.</text>
</comment>
<gene>
    <name evidence="1" type="ORF">JAZ04_11385</name>
</gene>
<dbReference type="Proteomes" id="UP000886687">
    <property type="component" value="Unassembled WGS sequence"/>
</dbReference>
<dbReference type="AlphaFoldDB" id="A0A9E4K4H7"/>
<name>A0A9E4K4H7_9GAMM</name>
<dbReference type="EMBL" id="JAEPDI010000005">
    <property type="protein sequence ID" value="MCG7939441.1"/>
    <property type="molecule type" value="Genomic_DNA"/>
</dbReference>
<reference evidence="1" key="1">
    <citation type="journal article" date="2021" name="Proc. Natl. Acad. Sci. U.S.A.">
        <title>Global biogeography of chemosynthetic symbionts reveals both localized and globally distributed symbiont groups. .</title>
        <authorList>
            <person name="Osvatic J.T."/>
            <person name="Wilkins L.G.E."/>
            <person name="Leibrecht L."/>
            <person name="Leray M."/>
            <person name="Zauner S."/>
            <person name="Polzin J."/>
            <person name="Camacho Y."/>
            <person name="Gros O."/>
            <person name="van Gils J.A."/>
            <person name="Eisen J.A."/>
            <person name="Petersen J.M."/>
            <person name="Yuen B."/>
        </authorList>
    </citation>
    <scope>NUCLEOTIDE SEQUENCE</scope>
    <source>
        <strain evidence="1">MAGL173</strain>
    </source>
</reference>
<evidence type="ECO:0000313" key="2">
    <source>
        <dbReference type="Proteomes" id="UP000886687"/>
    </source>
</evidence>
<sequence>MEKGDVSKVSFAIIDGCPDLFLAKPPGKIGGGHNFIPTEINGGWSLGGVLILSNGACHGVW</sequence>
<protein>
    <submittedName>
        <fullName evidence="1">Uncharacterized protein</fullName>
    </submittedName>
</protein>